<dbReference type="PROSITE" id="PS51257">
    <property type="entry name" value="PROKAR_LIPOPROTEIN"/>
    <property type="match status" value="1"/>
</dbReference>
<dbReference type="STRING" id="1121393.SAMN02745216_00185"/>
<dbReference type="AlphaFoldDB" id="A0A1M6C985"/>
<dbReference type="EMBL" id="FQZU01000001">
    <property type="protein sequence ID" value="SHI57587.1"/>
    <property type="molecule type" value="Genomic_DNA"/>
</dbReference>
<dbReference type="InterPro" id="IPR011050">
    <property type="entry name" value="Pectin_lyase_fold/virulence"/>
</dbReference>
<dbReference type="InterPro" id="IPR006626">
    <property type="entry name" value="PbH1"/>
</dbReference>
<dbReference type="InterPro" id="IPR012334">
    <property type="entry name" value="Pectin_lyas_fold"/>
</dbReference>
<dbReference type="Proteomes" id="UP000183994">
    <property type="component" value="Unassembled WGS sequence"/>
</dbReference>
<evidence type="ECO:0000313" key="2">
    <source>
        <dbReference type="EMBL" id="SHI57587.1"/>
    </source>
</evidence>
<dbReference type="OrthoDB" id="5413007at2"/>
<dbReference type="SMART" id="SM00710">
    <property type="entry name" value="PbH1"/>
    <property type="match status" value="5"/>
</dbReference>
<evidence type="ECO:0008006" key="4">
    <source>
        <dbReference type="Google" id="ProtNLM"/>
    </source>
</evidence>
<sequence>MKRISSIICLLLLAVFAFSGCDDNDDGPVAKKNNDDNAAAVLAPIVVGSLDDAPLARKAGLTLRAALNQAASGQSIVFDPSLDGGVIQLTIVGEEHSLLKGEVMGMREEESGLVSYLVGYFDRDYGKSALYAKKSVVLDASNLPNGITLEWAGAEDARVLAVYGNLYMNNITVTGGRSVYEDISGDNEDQPYTLARGGGVAVWGKAHLENCTIYGNYCEGDFESSRDRGSFGGGLYADIVDLKDCVISGNSIYGAGAAGGGVYSVSGAGSKDQSSTIERCSICGNHISALFSYGAGVYSDGGSIGNSKTLTITNSTIAKNLADASGIPPFLLGMGYWRGGGVYMSNGSLALKSCTIVENEVHGTPRTDALGKSNMAGGVAATIGNAHAVDDMKIEHCIIAGNTVHESGGAVYDHDVFSGTVFSFKSRGFNRIGVLDFSQILVPVGEKDWMSLCRKHYPKTGDSNDVAIDDVLDMATGPVEHGFILSEGVDAGLPVPLYYEPADQALDQIPTAQYYIQEIYAEYWVEEGTEDNFLAYMLDRLEDYYSLQGFAARFTADFEEFLGTVDSDDETGGVQPYTDPDGNPILTLADTLWFGPADTWPKELSNYPYIFFWHMLDEALVAEEIPGMGPEILGDDAWLGMFDAGEQPDSPNITMRFYNLPGRKSTMETQDQLAAARPVNGKGDVGAIELP</sequence>
<dbReference type="RefSeq" id="WP_073471972.1">
    <property type="nucleotide sequence ID" value="NZ_FQZU01000001.1"/>
</dbReference>
<proteinExistence type="predicted"/>
<feature type="signal peptide" evidence="1">
    <location>
        <begin position="1"/>
        <end position="19"/>
    </location>
</feature>
<keyword evidence="3" id="KW-1185">Reference proteome</keyword>
<dbReference type="Gene3D" id="2.160.20.10">
    <property type="entry name" value="Single-stranded right-handed beta-helix, Pectin lyase-like"/>
    <property type="match status" value="1"/>
</dbReference>
<dbReference type="SUPFAM" id="SSF51126">
    <property type="entry name" value="Pectin lyase-like"/>
    <property type="match status" value="1"/>
</dbReference>
<protein>
    <recommendedName>
        <fullName evidence="4">Right handed beta helix region</fullName>
    </recommendedName>
</protein>
<feature type="chain" id="PRO_5013200694" description="Right handed beta helix region" evidence="1">
    <location>
        <begin position="20"/>
        <end position="691"/>
    </location>
</feature>
<organism evidence="2 3">
    <name type="scientific">Desulfatibacillum alkenivorans DSM 16219</name>
    <dbReference type="NCBI Taxonomy" id="1121393"/>
    <lineage>
        <taxon>Bacteria</taxon>
        <taxon>Pseudomonadati</taxon>
        <taxon>Thermodesulfobacteriota</taxon>
        <taxon>Desulfobacteria</taxon>
        <taxon>Desulfobacterales</taxon>
        <taxon>Desulfatibacillaceae</taxon>
        <taxon>Desulfatibacillum</taxon>
    </lineage>
</organism>
<reference evidence="3" key="1">
    <citation type="submission" date="2016-11" db="EMBL/GenBank/DDBJ databases">
        <authorList>
            <person name="Varghese N."/>
            <person name="Submissions S."/>
        </authorList>
    </citation>
    <scope>NUCLEOTIDE SEQUENCE [LARGE SCALE GENOMIC DNA]</scope>
    <source>
        <strain evidence="3">DSM 16219</strain>
    </source>
</reference>
<evidence type="ECO:0000256" key="1">
    <source>
        <dbReference type="SAM" id="SignalP"/>
    </source>
</evidence>
<keyword evidence="1" id="KW-0732">Signal</keyword>
<name>A0A1M6C985_9BACT</name>
<accession>A0A1M6C985</accession>
<evidence type="ECO:0000313" key="3">
    <source>
        <dbReference type="Proteomes" id="UP000183994"/>
    </source>
</evidence>
<gene>
    <name evidence="2" type="ORF">SAMN02745216_00185</name>
</gene>